<comment type="caution">
    <text evidence="2">The sequence shown here is derived from an EMBL/GenBank/DDBJ whole genome shotgun (WGS) entry which is preliminary data.</text>
</comment>
<dbReference type="GO" id="GO:0006412">
    <property type="term" value="P:translation"/>
    <property type="evidence" value="ECO:0007669"/>
    <property type="project" value="UniProtKB-UniRule"/>
</dbReference>
<name>A0A2A4YRF1_9PROT</name>
<dbReference type="GO" id="GO:0050567">
    <property type="term" value="F:glutaminyl-tRNA synthase (glutamine-hydrolyzing) activity"/>
    <property type="evidence" value="ECO:0007669"/>
    <property type="project" value="UniProtKB-UniRule"/>
</dbReference>
<dbReference type="GO" id="GO:0006450">
    <property type="term" value="P:regulation of translational fidelity"/>
    <property type="evidence" value="ECO:0007669"/>
    <property type="project" value="InterPro"/>
</dbReference>
<comment type="similarity">
    <text evidence="1">Belongs to the GatC family.</text>
</comment>
<dbReference type="GO" id="GO:0016740">
    <property type="term" value="F:transferase activity"/>
    <property type="evidence" value="ECO:0007669"/>
    <property type="project" value="UniProtKB-KW"/>
</dbReference>
<proteinExistence type="inferred from homology"/>
<evidence type="ECO:0000256" key="1">
    <source>
        <dbReference type="HAMAP-Rule" id="MF_00122"/>
    </source>
</evidence>
<gene>
    <name evidence="1" type="primary">gatC</name>
    <name evidence="3" type="ORF">COB13_03120</name>
    <name evidence="2" type="ORF">COB13_15765</name>
</gene>
<sequence length="95" mass="10270">MAIDQATVRKVANLARIRVSDEQVANLEGELNQILEFVEQLSEVNTDGVAPLTSAVEMTQPLRADVVNDGGYADQIVKNAPASDDGFFLVPKVIE</sequence>
<dbReference type="GO" id="GO:0005524">
    <property type="term" value="F:ATP binding"/>
    <property type="evidence" value="ECO:0007669"/>
    <property type="project" value="UniProtKB-KW"/>
</dbReference>
<keyword evidence="1" id="KW-0547">Nucleotide-binding</keyword>
<protein>
    <recommendedName>
        <fullName evidence="1">Aspartyl/glutamyl-tRNA(Asn/Gln) amidotransferase subunit C</fullName>
        <shortName evidence="1">Asp/Glu-ADT subunit C</shortName>
        <ecNumber evidence="1">6.3.5.-</ecNumber>
    </recommendedName>
</protein>
<dbReference type="EC" id="6.3.5.-" evidence="1"/>
<dbReference type="Pfam" id="PF02686">
    <property type="entry name" value="GatC"/>
    <property type="match status" value="1"/>
</dbReference>
<reference key="1">
    <citation type="submission" date="2017-08" db="EMBL/GenBank/DDBJ databases">
        <title>A dynamic microbial community with high functional redundancy inhabits the cold, oxic subseafloor aquifer.</title>
        <authorList>
            <person name="Tully B.J."/>
            <person name="Wheat C.G."/>
            <person name="Glazer B.T."/>
            <person name="Huber J.A."/>
        </authorList>
    </citation>
    <scope>NUCLEOTIDE SEQUENCE [LARGE SCALE GENOMIC DNA]</scope>
</reference>
<keyword evidence="1" id="KW-0648">Protein biosynthesis</keyword>
<comment type="function">
    <text evidence="1">Allows the formation of correctly charged Asn-tRNA(Asn) or Gln-tRNA(Gln) through the transamidation of misacylated Asp-tRNA(Asn) or Glu-tRNA(Gln) in organisms which lack either or both of asparaginyl-tRNA or glutaminyl-tRNA synthetases. The reaction takes place in the presence of glutamine and ATP through an activated phospho-Asp-tRNA(Asn) or phospho-Glu-tRNA(Gln).</text>
</comment>
<dbReference type="EMBL" id="NVUS01000030">
    <property type="protein sequence ID" value="PCI97386.1"/>
    <property type="molecule type" value="Genomic_DNA"/>
</dbReference>
<organism evidence="2">
    <name type="scientific">OCS116 cluster bacterium</name>
    <dbReference type="NCBI Taxonomy" id="2030921"/>
    <lineage>
        <taxon>Bacteria</taxon>
        <taxon>Pseudomonadati</taxon>
        <taxon>Pseudomonadota</taxon>
        <taxon>Alphaproteobacteria</taxon>
        <taxon>OCS116 cluster</taxon>
    </lineage>
</organism>
<dbReference type="InterPro" id="IPR003837">
    <property type="entry name" value="GatC"/>
</dbReference>
<keyword evidence="1" id="KW-0436">Ligase</keyword>
<comment type="catalytic activity">
    <reaction evidence="1">
        <text>L-glutamyl-tRNA(Gln) + L-glutamine + ATP + H2O = L-glutaminyl-tRNA(Gln) + L-glutamate + ADP + phosphate + H(+)</text>
        <dbReference type="Rhea" id="RHEA:17521"/>
        <dbReference type="Rhea" id="RHEA-COMP:9681"/>
        <dbReference type="Rhea" id="RHEA-COMP:9684"/>
        <dbReference type="ChEBI" id="CHEBI:15377"/>
        <dbReference type="ChEBI" id="CHEBI:15378"/>
        <dbReference type="ChEBI" id="CHEBI:29985"/>
        <dbReference type="ChEBI" id="CHEBI:30616"/>
        <dbReference type="ChEBI" id="CHEBI:43474"/>
        <dbReference type="ChEBI" id="CHEBI:58359"/>
        <dbReference type="ChEBI" id="CHEBI:78520"/>
        <dbReference type="ChEBI" id="CHEBI:78521"/>
        <dbReference type="ChEBI" id="CHEBI:456216"/>
    </reaction>
</comment>
<evidence type="ECO:0000313" key="3">
    <source>
        <dbReference type="EMBL" id="PCJ02947.1"/>
    </source>
</evidence>
<comment type="catalytic activity">
    <reaction evidence="1">
        <text>L-aspartyl-tRNA(Asn) + L-glutamine + ATP + H2O = L-asparaginyl-tRNA(Asn) + L-glutamate + ADP + phosphate + 2 H(+)</text>
        <dbReference type="Rhea" id="RHEA:14513"/>
        <dbReference type="Rhea" id="RHEA-COMP:9674"/>
        <dbReference type="Rhea" id="RHEA-COMP:9677"/>
        <dbReference type="ChEBI" id="CHEBI:15377"/>
        <dbReference type="ChEBI" id="CHEBI:15378"/>
        <dbReference type="ChEBI" id="CHEBI:29985"/>
        <dbReference type="ChEBI" id="CHEBI:30616"/>
        <dbReference type="ChEBI" id="CHEBI:43474"/>
        <dbReference type="ChEBI" id="CHEBI:58359"/>
        <dbReference type="ChEBI" id="CHEBI:78515"/>
        <dbReference type="ChEBI" id="CHEBI:78516"/>
        <dbReference type="ChEBI" id="CHEBI:456216"/>
    </reaction>
</comment>
<dbReference type="SUPFAM" id="SSF141000">
    <property type="entry name" value="Glu-tRNAGln amidotransferase C subunit"/>
    <property type="match status" value="1"/>
</dbReference>
<dbReference type="EMBL" id="NVUS01000003">
    <property type="protein sequence ID" value="PCJ02947.1"/>
    <property type="molecule type" value="Genomic_DNA"/>
</dbReference>
<dbReference type="PANTHER" id="PTHR15004">
    <property type="entry name" value="GLUTAMYL-TRNA(GLN) AMIDOTRANSFERASE SUBUNIT C, MITOCHONDRIAL"/>
    <property type="match status" value="1"/>
</dbReference>
<dbReference type="InterPro" id="IPR036113">
    <property type="entry name" value="Asp/Glu-ADT_sf_sub_c"/>
</dbReference>
<dbReference type="AlphaFoldDB" id="A0A2A4YRF1"/>
<dbReference type="PANTHER" id="PTHR15004:SF0">
    <property type="entry name" value="GLUTAMYL-TRNA(GLN) AMIDOTRANSFERASE SUBUNIT C, MITOCHONDRIAL"/>
    <property type="match status" value="1"/>
</dbReference>
<dbReference type="Gene3D" id="1.10.20.60">
    <property type="entry name" value="Glu-tRNAGln amidotransferase C subunit, N-terminal domain"/>
    <property type="match status" value="1"/>
</dbReference>
<dbReference type="GO" id="GO:0070681">
    <property type="term" value="P:glutaminyl-tRNAGln biosynthesis via transamidation"/>
    <property type="evidence" value="ECO:0007669"/>
    <property type="project" value="TreeGrafter"/>
</dbReference>
<reference evidence="2" key="2">
    <citation type="journal article" date="2018" name="ISME J.">
        <title>A dynamic microbial community with high functional redundancy inhabits the cold, oxic subseafloor aquifer.</title>
        <authorList>
            <person name="Tully B.J."/>
            <person name="Wheat C.G."/>
            <person name="Glazer B.T."/>
            <person name="Huber J.A."/>
        </authorList>
    </citation>
    <scope>NUCLEOTIDE SEQUENCE</scope>
    <source>
        <strain evidence="2">NORP83</strain>
    </source>
</reference>
<accession>A0A2A4YRF1</accession>
<keyword evidence="1" id="KW-0067">ATP-binding</keyword>
<keyword evidence="2" id="KW-0808">Transferase</keyword>
<comment type="subunit">
    <text evidence="1">Heterotrimer of A, B and C subunits.</text>
</comment>
<dbReference type="NCBIfam" id="TIGR00135">
    <property type="entry name" value="gatC"/>
    <property type="match status" value="1"/>
</dbReference>
<evidence type="ECO:0000313" key="2">
    <source>
        <dbReference type="EMBL" id="PCI97386.1"/>
    </source>
</evidence>
<dbReference type="HAMAP" id="MF_00122">
    <property type="entry name" value="GatC"/>
    <property type="match status" value="1"/>
</dbReference>